<evidence type="ECO:0000256" key="9">
    <source>
        <dbReference type="ARBA" id="ARBA00023237"/>
    </source>
</evidence>
<dbReference type="PROSITE" id="PS52016">
    <property type="entry name" value="TONB_DEPENDENT_REC_3"/>
    <property type="match status" value="1"/>
</dbReference>
<evidence type="ECO:0000313" key="16">
    <source>
        <dbReference type="Proteomes" id="UP000754226"/>
    </source>
</evidence>
<evidence type="ECO:0000259" key="14">
    <source>
        <dbReference type="Pfam" id="PF07715"/>
    </source>
</evidence>
<evidence type="ECO:0000256" key="2">
    <source>
        <dbReference type="ARBA" id="ARBA00022448"/>
    </source>
</evidence>
<dbReference type="GO" id="GO:0009279">
    <property type="term" value="C:cell outer membrane"/>
    <property type="evidence" value="ECO:0007669"/>
    <property type="project" value="UniProtKB-SubCell"/>
</dbReference>
<dbReference type="Pfam" id="PF07715">
    <property type="entry name" value="Plug"/>
    <property type="match status" value="1"/>
</dbReference>
<name>A0A943EI76_9FIRM</name>
<evidence type="ECO:0000256" key="1">
    <source>
        <dbReference type="ARBA" id="ARBA00004571"/>
    </source>
</evidence>
<keyword evidence="7 10" id="KW-0472">Membrane</keyword>
<keyword evidence="8 15" id="KW-0675">Receptor</keyword>
<evidence type="ECO:0000256" key="12">
    <source>
        <dbReference type="SAM" id="SignalP"/>
    </source>
</evidence>
<dbReference type="Gene3D" id="2.40.170.20">
    <property type="entry name" value="TonB-dependent receptor, beta-barrel domain"/>
    <property type="match status" value="1"/>
</dbReference>
<organism evidence="15 16">
    <name type="scientific">Acidaminococcus intestini</name>
    <dbReference type="NCBI Taxonomy" id="187327"/>
    <lineage>
        <taxon>Bacteria</taxon>
        <taxon>Bacillati</taxon>
        <taxon>Bacillota</taxon>
        <taxon>Negativicutes</taxon>
        <taxon>Acidaminococcales</taxon>
        <taxon>Acidaminococcaceae</taxon>
        <taxon>Acidaminococcus</taxon>
    </lineage>
</organism>
<keyword evidence="5 12" id="KW-0732">Signal</keyword>
<dbReference type="GO" id="GO:0015344">
    <property type="term" value="F:siderophore uptake transmembrane transporter activity"/>
    <property type="evidence" value="ECO:0007669"/>
    <property type="project" value="TreeGrafter"/>
</dbReference>
<proteinExistence type="inferred from homology"/>
<dbReference type="CDD" id="cd01347">
    <property type="entry name" value="ligand_gated_channel"/>
    <property type="match status" value="1"/>
</dbReference>
<dbReference type="SUPFAM" id="SSF56935">
    <property type="entry name" value="Porins"/>
    <property type="match status" value="1"/>
</dbReference>
<comment type="subcellular location">
    <subcellularLocation>
        <location evidence="1 10">Cell outer membrane</location>
        <topology evidence="1 10">Multi-pass membrane protein</topology>
    </subcellularLocation>
</comment>
<feature type="domain" description="TonB-dependent receptor-like beta-barrel" evidence="13">
    <location>
        <begin position="235"/>
        <end position="627"/>
    </location>
</feature>
<keyword evidence="3 10" id="KW-1134">Transmembrane beta strand</keyword>
<evidence type="ECO:0000313" key="15">
    <source>
        <dbReference type="EMBL" id="MBS5518745.1"/>
    </source>
</evidence>
<dbReference type="Gene3D" id="2.170.130.10">
    <property type="entry name" value="TonB-dependent receptor, plug domain"/>
    <property type="match status" value="1"/>
</dbReference>
<comment type="similarity">
    <text evidence="10 11">Belongs to the TonB-dependent receptor family.</text>
</comment>
<accession>A0A943EI76</accession>
<keyword evidence="6 11" id="KW-0798">TonB box</keyword>
<dbReference type="InterPro" id="IPR037066">
    <property type="entry name" value="Plug_dom_sf"/>
</dbReference>
<protein>
    <submittedName>
        <fullName evidence="15">TonB-dependent receptor</fullName>
    </submittedName>
</protein>
<evidence type="ECO:0000256" key="10">
    <source>
        <dbReference type="PROSITE-ProRule" id="PRU01360"/>
    </source>
</evidence>
<evidence type="ECO:0000259" key="13">
    <source>
        <dbReference type="Pfam" id="PF00593"/>
    </source>
</evidence>
<evidence type="ECO:0000256" key="3">
    <source>
        <dbReference type="ARBA" id="ARBA00022452"/>
    </source>
</evidence>
<keyword evidence="9 10" id="KW-0998">Cell outer membrane</keyword>
<dbReference type="PANTHER" id="PTHR30069">
    <property type="entry name" value="TONB-DEPENDENT OUTER MEMBRANE RECEPTOR"/>
    <property type="match status" value="1"/>
</dbReference>
<gene>
    <name evidence="15" type="ORF">KHX13_00075</name>
</gene>
<feature type="signal peptide" evidence="12">
    <location>
        <begin position="1"/>
        <end position="25"/>
    </location>
</feature>
<dbReference type="EMBL" id="JAGZCZ010000001">
    <property type="protein sequence ID" value="MBS5518745.1"/>
    <property type="molecule type" value="Genomic_DNA"/>
</dbReference>
<dbReference type="AlphaFoldDB" id="A0A943EI76"/>
<evidence type="ECO:0000256" key="6">
    <source>
        <dbReference type="ARBA" id="ARBA00023077"/>
    </source>
</evidence>
<dbReference type="PANTHER" id="PTHR30069:SF29">
    <property type="entry name" value="HEMOGLOBIN AND HEMOGLOBIN-HAPTOGLOBIN-BINDING PROTEIN 1-RELATED"/>
    <property type="match status" value="1"/>
</dbReference>
<dbReference type="GO" id="GO:0044718">
    <property type="term" value="P:siderophore transmembrane transport"/>
    <property type="evidence" value="ECO:0007669"/>
    <property type="project" value="TreeGrafter"/>
</dbReference>
<dbReference type="InterPro" id="IPR012910">
    <property type="entry name" value="Plug_dom"/>
</dbReference>
<evidence type="ECO:0000256" key="4">
    <source>
        <dbReference type="ARBA" id="ARBA00022692"/>
    </source>
</evidence>
<sequence>MGKGAKALFAFMALTSFWGRGSAAAAAGEPIQEIVITATRTKNDRKLIPQTVDVLTQKDFAKWGTQTVEDALKRVSNLDLTPISMQGQSSQVTHQVSLRGMGNKGTLILIDGRRVAGEDAPETMNGYELRRINLHDVDRIEVLRGAASALYGSDAVGGVIQIFMKKPEAASSYAGVTTGSSETSLYGGLTTDRLGKLSLGMSWDLTKVRKDESDGWTNMFGPRRHLSLEGTYAMTDDDMLRFGASFMREALRQNVQSRGTAWYDNNRQDYHMAYEGTHEKNEYDFKVYHNRLGKHSHSGAGAEYNFDRAEYATSAAEGRVTYRADESHTFTYGAEYRHLEAGGTRYGGSRKDRFQSEGSLTKGYSEQGTDQYAFYGADEWKIGQRLLFVPSIRWDHHEDFGSEWSPRAGLTYLVDDHNRFKVNYGFAYRAPSLFERYGDMEETPIPNVTVIVHGNEDLRPEKTRTFDAGYEGEWGKAKGRVTYFYNRAKDLIVSKVIGRIPGSGHMMLINSYANVDRAAIQGIESDFHYDFDDHYGIRAAYTYMDGRDDKTHEPLSGMARATGLVEVSYTDGAKEPFTVSLAAKWNDRFRIENARTGMASLYSYSTTDLSLTKQLGRMTVFAGIDNLFDKTFDTDSSFAIPGRVWKVGAEWKF</sequence>
<reference evidence="15" key="1">
    <citation type="submission" date="2021-02" db="EMBL/GenBank/DDBJ databases">
        <title>Infant gut strain persistence is associated with maternal origin, phylogeny, and functional potential including surface adhesion and iron acquisition.</title>
        <authorList>
            <person name="Lou Y.C."/>
        </authorList>
    </citation>
    <scope>NUCLEOTIDE SEQUENCE</scope>
    <source>
        <strain evidence="15">L3_106_000M1_dasL3_106_000M1_concoct_15</strain>
    </source>
</reference>
<evidence type="ECO:0000256" key="5">
    <source>
        <dbReference type="ARBA" id="ARBA00022729"/>
    </source>
</evidence>
<dbReference type="InterPro" id="IPR000531">
    <property type="entry name" value="Beta-barrel_TonB"/>
</dbReference>
<dbReference type="Pfam" id="PF00593">
    <property type="entry name" value="TonB_dep_Rec_b-barrel"/>
    <property type="match status" value="1"/>
</dbReference>
<feature type="chain" id="PRO_5037529815" evidence="12">
    <location>
        <begin position="26"/>
        <end position="653"/>
    </location>
</feature>
<keyword evidence="4 10" id="KW-0812">Transmembrane</keyword>
<feature type="domain" description="TonB-dependent receptor plug" evidence="14">
    <location>
        <begin position="48"/>
        <end position="159"/>
    </location>
</feature>
<evidence type="ECO:0000256" key="7">
    <source>
        <dbReference type="ARBA" id="ARBA00023136"/>
    </source>
</evidence>
<evidence type="ECO:0000256" key="11">
    <source>
        <dbReference type="RuleBase" id="RU003357"/>
    </source>
</evidence>
<comment type="caution">
    <text evidence="15">The sequence shown here is derived from an EMBL/GenBank/DDBJ whole genome shotgun (WGS) entry which is preliminary data.</text>
</comment>
<dbReference type="InterPro" id="IPR039426">
    <property type="entry name" value="TonB-dep_rcpt-like"/>
</dbReference>
<evidence type="ECO:0000256" key="8">
    <source>
        <dbReference type="ARBA" id="ARBA00023170"/>
    </source>
</evidence>
<keyword evidence="2 10" id="KW-0813">Transport</keyword>
<dbReference type="Proteomes" id="UP000754226">
    <property type="component" value="Unassembled WGS sequence"/>
</dbReference>
<dbReference type="InterPro" id="IPR036942">
    <property type="entry name" value="Beta-barrel_TonB_sf"/>
</dbReference>